<evidence type="ECO:0000256" key="2">
    <source>
        <dbReference type="SAM" id="Phobius"/>
    </source>
</evidence>
<feature type="compositionally biased region" description="Polar residues" evidence="1">
    <location>
        <begin position="58"/>
        <end position="73"/>
    </location>
</feature>
<dbReference type="InterPro" id="IPR052514">
    <property type="entry name" value="SAM-dependent_MTase"/>
</dbReference>
<dbReference type="PANTHER" id="PTHR34203">
    <property type="entry name" value="METHYLTRANSFERASE, FKBM FAMILY PROTEIN"/>
    <property type="match status" value="1"/>
</dbReference>
<keyword evidence="2" id="KW-0812">Transmembrane</keyword>
<evidence type="ECO:0000259" key="3">
    <source>
        <dbReference type="Pfam" id="PF05050"/>
    </source>
</evidence>
<evidence type="ECO:0000313" key="4">
    <source>
        <dbReference type="EMBL" id="KAL3781973.1"/>
    </source>
</evidence>
<dbReference type="EMBL" id="JALLPJ020000825">
    <property type="protein sequence ID" value="KAL3781973.1"/>
    <property type="molecule type" value="Genomic_DNA"/>
</dbReference>
<dbReference type="Pfam" id="PF05050">
    <property type="entry name" value="Methyltransf_21"/>
    <property type="match status" value="1"/>
</dbReference>
<proteinExistence type="predicted"/>
<comment type="caution">
    <text evidence="4">The sequence shown here is derived from an EMBL/GenBank/DDBJ whole genome shotgun (WGS) entry which is preliminary data.</text>
</comment>
<accession>A0ABD3P2L2</accession>
<name>A0ABD3P2L2_9STRA</name>
<keyword evidence="2" id="KW-0472">Membrane</keyword>
<dbReference type="Proteomes" id="UP001530400">
    <property type="component" value="Unassembled WGS sequence"/>
</dbReference>
<dbReference type="PANTHER" id="PTHR34203:SF15">
    <property type="entry name" value="SLL1173 PROTEIN"/>
    <property type="match status" value="1"/>
</dbReference>
<feature type="domain" description="Methyltransferase FkbM" evidence="3">
    <location>
        <begin position="224"/>
        <end position="283"/>
    </location>
</feature>
<dbReference type="AlphaFoldDB" id="A0ABD3P2L2"/>
<protein>
    <recommendedName>
        <fullName evidence="3">Methyltransferase FkbM domain-containing protein</fullName>
    </recommendedName>
</protein>
<keyword evidence="5" id="KW-1185">Reference proteome</keyword>
<dbReference type="InterPro" id="IPR006342">
    <property type="entry name" value="FkbM_mtfrase"/>
</dbReference>
<evidence type="ECO:0000313" key="5">
    <source>
        <dbReference type="Proteomes" id="UP001530400"/>
    </source>
</evidence>
<dbReference type="InterPro" id="IPR029063">
    <property type="entry name" value="SAM-dependent_MTases_sf"/>
</dbReference>
<dbReference type="NCBIfam" id="TIGR01444">
    <property type="entry name" value="fkbM_fam"/>
    <property type="match status" value="1"/>
</dbReference>
<organism evidence="4 5">
    <name type="scientific">Cyclotella atomus</name>
    <dbReference type="NCBI Taxonomy" id="382360"/>
    <lineage>
        <taxon>Eukaryota</taxon>
        <taxon>Sar</taxon>
        <taxon>Stramenopiles</taxon>
        <taxon>Ochrophyta</taxon>
        <taxon>Bacillariophyta</taxon>
        <taxon>Coscinodiscophyceae</taxon>
        <taxon>Thalassiosirophycidae</taxon>
        <taxon>Stephanodiscales</taxon>
        <taxon>Stephanodiscaceae</taxon>
        <taxon>Cyclotella</taxon>
    </lineage>
</organism>
<keyword evidence="2" id="KW-1133">Transmembrane helix</keyword>
<dbReference type="SUPFAM" id="SSF53335">
    <property type="entry name" value="S-adenosyl-L-methionine-dependent methyltransferases"/>
    <property type="match status" value="2"/>
</dbReference>
<sequence length="374" mass="41500">MPTVSNPQRRPSSWVLNLKVILGFAAGFVVNHILHLLLSTSSQLVQVNSQMRGLSDKATSSSVLCPSRNSPSKNDNEACPSTEGIYPLMKDFGCGHQNMATPRALLKSTAPGRGRFVVDVGLFDGEETLDALEAGYVVFGFEFNSGSMNMIRENARKRNILDRVHFVEFEEGKNGSPVPKEMPEPPVDGKGFAFIYNAGLSDEEGSVENSRQHNAVASVNKVEAKWSPGKVPILRLDNSLPEFVEHIFFLKIDTQGFEWKVLNGAEKYLRSNKIQYAQYEFSPKLMITGNSGYPMQLLQYMTSMGAICFDMLEDSGDGEHHVMGRPSTPLKTYYKSIMSGMNSTHRSAVGGKNYTSDFIGPWDDILCWFPRATN</sequence>
<evidence type="ECO:0000256" key="1">
    <source>
        <dbReference type="SAM" id="MobiDB-lite"/>
    </source>
</evidence>
<reference evidence="4 5" key="1">
    <citation type="submission" date="2024-10" db="EMBL/GenBank/DDBJ databases">
        <title>Updated reference genomes for cyclostephanoid diatoms.</title>
        <authorList>
            <person name="Roberts W.R."/>
            <person name="Alverson A.J."/>
        </authorList>
    </citation>
    <scope>NUCLEOTIDE SEQUENCE [LARGE SCALE GENOMIC DNA]</scope>
    <source>
        <strain evidence="4 5">AJA010-31</strain>
    </source>
</reference>
<dbReference type="Gene3D" id="3.40.50.150">
    <property type="entry name" value="Vaccinia Virus protein VP39"/>
    <property type="match status" value="1"/>
</dbReference>
<feature type="transmembrane region" description="Helical" evidence="2">
    <location>
        <begin position="20"/>
        <end position="38"/>
    </location>
</feature>
<gene>
    <name evidence="4" type="ORF">ACHAWO_004786</name>
</gene>
<feature type="region of interest" description="Disordered" evidence="1">
    <location>
        <begin position="58"/>
        <end position="79"/>
    </location>
</feature>